<dbReference type="OrthoDB" id="10257471at2759"/>
<keyword evidence="1" id="KW-0833">Ubl conjugation pathway</keyword>
<dbReference type="PANTHER" id="PTHR13318">
    <property type="entry name" value="PARTNER OF PAIRED, ISOFORM B-RELATED"/>
    <property type="match status" value="1"/>
</dbReference>
<accession>A0A8J4YDG9</accession>
<dbReference type="InterPro" id="IPR057207">
    <property type="entry name" value="FBXL15_LRR"/>
</dbReference>
<dbReference type="SUPFAM" id="SSF52047">
    <property type="entry name" value="RNI-like"/>
    <property type="match status" value="1"/>
</dbReference>
<dbReference type="CDD" id="cd22126">
    <property type="entry name" value="F-box_FBXL15"/>
    <property type="match status" value="1"/>
</dbReference>
<reference evidence="3" key="1">
    <citation type="submission" date="2020-07" db="EMBL/GenBank/DDBJ databases">
        <title>The High-quality genome of the commercially important snow crab, Chionoecetes opilio.</title>
        <authorList>
            <person name="Jeong J.-H."/>
            <person name="Ryu S."/>
        </authorList>
    </citation>
    <scope>NUCLEOTIDE SEQUENCE</scope>
    <source>
        <strain evidence="3">MADBK_172401_WGS</strain>
        <tissue evidence="3">Digestive gland</tissue>
    </source>
</reference>
<organism evidence="3 4">
    <name type="scientific">Chionoecetes opilio</name>
    <name type="common">Atlantic snow crab</name>
    <name type="synonym">Cancer opilio</name>
    <dbReference type="NCBI Taxonomy" id="41210"/>
    <lineage>
        <taxon>Eukaryota</taxon>
        <taxon>Metazoa</taxon>
        <taxon>Ecdysozoa</taxon>
        <taxon>Arthropoda</taxon>
        <taxon>Crustacea</taxon>
        <taxon>Multicrustacea</taxon>
        <taxon>Malacostraca</taxon>
        <taxon>Eumalacostraca</taxon>
        <taxon>Eucarida</taxon>
        <taxon>Decapoda</taxon>
        <taxon>Pleocyemata</taxon>
        <taxon>Brachyura</taxon>
        <taxon>Eubrachyura</taxon>
        <taxon>Majoidea</taxon>
        <taxon>Majidae</taxon>
        <taxon>Chionoecetes</taxon>
    </lineage>
</organism>
<evidence type="ECO:0000259" key="2">
    <source>
        <dbReference type="Pfam" id="PF25372"/>
    </source>
</evidence>
<keyword evidence="4" id="KW-1185">Reference proteome</keyword>
<proteinExistence type="predicted"/>
<dbReference type="GO" id="GO:0019005">
    <property type="term" value="C:SCF ubiquitin ligase complex"/>
    <property type="evidence" value="ECO:0007669"/>
    <property type="project" value="TreeGrafter"/>
</dbReference>
<protein>
    <submittedName>
        <fullName evidence="3">F-box/LRR-repeat protein 15</fullName>
    </submittedName>
</protein>
<dbReference type="Proteomes" id="UP000770661">
    <property type="component" value="Unassembled WGS sequence"/>
</dbReference>
<dbReference type="InterPro" id="IPR032675">
    <property type="entry name" value="LRR_dom_sf"/>
</dbReference>
<gene>
    <name evidence="3" type="primary">fbxl15</name>
    <name evidence="3" type="ORF">GWK47_038921</name>
</gene>
<dbReference type="Pfam" id="PF25372">
    <property type="entry name" value="DUF7885"/>
    <property type="match status" value="1"/>
</dbReference>
<dbReference type="InterPro" id="IPR036047">
    <property type="entry name" value="F-box-like_dom_sf"/>
</dbReference>
<dbReference type="SMART" id="SM00367">
    <property type="entry name" value="LRR_CC"/>
    <property type="match status" value="5"/>
</dbReference>
<dbReference type="AlphaFoldDB" id="A0A8J4YDG9"/>
<evidence type="ECO:0000313" key="4">
    <source>
        <dbReference type="Proteomes" id="UP000770661"/>
    </source>
</evidence>
<evidence type="ECO:0000256" key="1">
    <source>
        <dbReference type="ARBA" id="ARBA00022786"/>
    </source>
</evidence>
<feature type="domain" description="F-box/LRR-repeat protein 15-like leucin rich repeat" evidence="2">
    <location>
        <begin position="154"/>
        <end position="258"/>
    </location>
</feature>
<comment type="caution">
    <text evidence="3">The sequence shown here is derived from an EMBL/GenBank/DDBJ whole genome shotgun (WGS) entry which is preliminary data.</text>
</comment>
<dbReference type="EMBL" id="JACEEZ010005761">
    <property type="protein sequence ID" value="KAG0725292.1"/>
    <property type="molecule type" value="Genomic_DNA"/>
</dbReference>
<evidence type="ECO:0000313" key="3">
    <source>
        <dbReference type="EMBL" id="KAG0725292.1"/>
    </source>
</evidence>
<dbReference type="PANTHER" id="PTHR13318:SF190">
    <property type="entry name" value="PARTNER OF PAIRED, ISOFORM B"/>
    <property type="match status" value="1"/>
</dbReference>
<sequence length="284" mass="32465">MMCGTPQQLTDLPWQDIIFQHIFPHLSVAELCRLCAVSKAFQNVSNEYFYTCKQMDVSYHRINDDQFQKIISRCRNLHWLSVAGCAYLSDAPLMVGFKQNPNLVHVDLGKCDNLTGGALQVLAVRCKKLKSLCVQRCPWFTAGCLQVLVLHQPEIHKINVSDCWSIGDQDLVQLFQKFTKLKEVRLNLVESITDTTLYHLATHCQQLEVLELSGCFRITDKGIKKVVDACSVLKSLDVKGCPNISEQYLCCLYATRIKMTSNYPLADMIKRRRYVDQLQINVQI</sequence>
<dbReference type="GO" id="GO:0031146">
    <property type="term" value="P:SCF-dependent proteasomal ubiquitin-dependent protein catabolic process"/>
    <property type="evidence" value="ECO:0007669"/>
    <property type="project" value="TreeGrafter"/>
</dbReference>
<dbReference type="SUPFAM" id="SSF81383">
    <property type="entry name" value="F-box domain"/>
    <property type="match status" value="1"/>
</dbReference>
<dbReference type="InterPro" id="IPR006553">
    <property type="entry name" value="Leu-rich_rpt_Cys-con_subtyp"/>
</dbReference>
<name>A0A8J4YDG9_CHIOP</name>
<dbReference type="Gene3D" id="3.80.10.10">
    <property type="entry name" value="Ribonuclease Inhibitor"/>
    <property type="match status" value="1"/>
</dbReference>